<evidence type="ECO:0000313" key="2">
    <source>
        <dbReference type="EMBL" id="ABO94068.1"/>
    </source>
</evidence>
<dbReference type="AlphaFoldDB" id="A4RQQ4"/>
<evidence type="ECO:0000313" key="3">
    <source>
        <dbReference type="Proteomes" id="UP000001568"/>
    </source>
</evidence>
<dbReference type="Proteomes" id="UP000001568">
    <property type="component" value="Chromosome 1"/>
</dbReference>
<feature type="compositionally biased region" description="Polar residues" evidence="1">
    <location>
        <begin position="159"/>
        <end position="172"/>
    </location>
</feature>
<accession>A4RQQ4</accession>
<evidence type="ECO:0008006" key="4">
    <source>
        <dbReference type="Google" id="ProtNLM"/>
    </source>
</evidence>
<dbReference type="KEGG" id="olu:OSTLU_28745"/>
<reference evidence="2 3" key="1">
    <citation type="journal article" date="2007" name="Proc. Natl. Acad. Sci. U.S.A.">
        <title>The tiny eukaryote Ostreococcus provides genomic insights into the paradox of plankton speciation.</title>
        <authorList>
            <person name="Palenik B."/>
            <person name="Grimwood J."/>
            <person name="Aerts A."/>
            <person name="Rouze P."/>
            <person name="Salamov A."/>
            <person name="Putnam N."/>
            <person name="Dupont C."/>
            <person name="Jorgensen R."/>
            <person name="Derelle E."/>
            <person name="Rombauts S."/>
            <person name="Zhou K."/>
            <person name="Otillar R."/>
            <person name="Merchant S.S."/>
            <person name="Podell S."/>
            <person name="Gaasterland T."/>
            <person name="Napoli C."/>
            <person name="Gendler K."/>
            <person name="Manuell A."/>
            <person name="Tai V."/>
            <person name="Vallon O."/>
            <person name="Piganeau G."/>
            <person name="Jancek S."/>
            <person name="Heijde M."/>
            <person name="Jabbari K."/>
            <person name="Bowler C."/>
            <person name="Lohr M."/>
            <person name="Robbens S."/>
            <person name="Werner G."/>
            <person name="Dubchak I."/>
            <person name="Pazour G.J."/>
            <person name="Ren Q."/>
            <person name="Paulsen I."/>
            <person name="Delwiche C."/>
            <person name="Schmutz J."/>
            <person name="Rokhsar D."/>
            <person name="Van de Peer Y."/>
            <person name="Moreau H."/>
            <person name="Grigoriev I.V."/>
        </authorList>
    </citation>
    <scope>NUCLEOTIDE SEQUENCE [LARGE SCALE GENOMIC DNA]</scope>
    <source>
        <strain evidence="2 3">CCE9901</strain>
    </source>
</reference>
<organism evidence="2 3">
    <name type="scientific">Ostreococcus lucimarinus (strain CCE9901)</name>
    <dbReference type="NCBI Taxonomy" id="436017"/>
    <lineage>
        <taxon>Eukaryota</taxon>
        <taxon>Viridiplantae</taxon>
        <taxon>Chlorophyta</taxon>
        <taxon>Mamiellophyceae</taxon>
        <taxon>Mamiellales</taxon>
        <taxon>Bathycoccaceae</taxon>
        <taxon>Ostreococcus</taxon>
    </lineage>
</organism>
<sequence length="328" mass="36221">MRGEEELREKRERHLKVVEVDEVAGREGASAATSDGLRRDLERWSRVVAAAMLDGSGSEFSRVKAAVMSLLFERPLSENAIRDCVAKGFALACKPPPNQRVVRETIKHVAQLRPPGRYELVDGKRRDAQKSHAQLTAAAKHIKLPKKEKAAAAPPCAPSQPTSTQATNGTSVPTPPLQEPPRVLRNGITVDLGDRSPSIDLDPHAHVFARRPPAKTREIAPRAAGDDDDDWRHLTPSPTVDVIESHDECEALKATYDTKYDTYVSLHARLAANADEYEALRRGDDAAALLPRFASLRRERYAAMRDVFDGLHDELLRIRVAIDAFASV</sequence>
<dbReference type="GeneID" id="4999403"/>
<protein>
    <recommendedName>
        <fullName evidence="4">OCEL domain-containing protein</fullName>
    </recommendedName>
</protein>
<dbReference type="Gramene" id="ABO94068">
    <property type="protein sequence ID" value="ABO94068"/>
    <property type="gene ID" value="OSTLU_28745"/>
</dbReference>
<dbReference type="RefSeq" id="XP_001415776.1">
    <property type="nucleotide sequence ID" value="XM_001415739.1"/>
</dbReference>
<dbReference type="EMBL" id="CP000581">
    <property type="protein sequence ID" value="ABO94068.1"/>
    <property type="molecule type" value="Genomic_DNA"/>
</dbReference>
<feature type="region of interest" description="Disordered" evidence="1">
    <location>
        <begin position="125"/>
        <end position="183"/>
    </location>
</feature>
<dbReference type="OMA" id="XCAESGA"/>
<gene>
    <name evidence="2" type="ORF">OSTLU_28745</name>
</gene>
<dbReference type="OrthoDB" id="10513057at2759"/>
<evidence type="ECO:0000256" key="1">
    <source>
        <dbReference type="SAM" id="MobiDB-lite"/>
    </source>
</evidence>
<feature type="region of interest" description="Disordered" evidence="1">
    <location>
        <begin position="213"/>
        <end position="233"/>
    </location>
</feature>
<dbReference type="HOGENOM" id="CLU_978548_0_0_1"/>
<keyword evidence="3" id="KW-1185">Reference proteome</keyword>
<name>A4RQQ4_OSTLU</name>
<proteinExistence type="predicted"/>